<proteinExistence type="predicted"/>
<dbReference type="PATRIC" id="fig|69279.3.peg.2075"/>
<evidence type="ECO:0008006" key="5">
    <source>
        <dbReference type="Google" id="ProtNLM"/>
    </source>
</evidence>
<evidence type="ECO:0000313" key="3">
    <source>
        <dbReference type="Proteomes" id="UP000019849"/>
    </source>
</evidence>
<dbReference type="Proteomes" id="UP000294958">
    <property type="component" value="Unassembled WGS sequence"/>
</dbReference>
<dbReference type="Pfam" id="PF09866">
    <property type="entry name" value="DUF2093"/>
    <property type="match status" value="1"/>
</dbReference>
<keyword evidence="4" id="KW-1185">Reference proteome</keyword>
<dbReference type="RefSeq" id="WP_035026196.1">
    <property type="nucleotide sequence ID" value="NZ_KK073885.1"/>
</dbReference>
<evidence type="ECO:0000313" key="2">
    <source>
        <dbReference type="EMBL" id="TDR35376.1"/>
    </source>
</evidence>
<comment type="caution">
    <text evidence="1">The sequence shown here is derived from an EMBL/GenBank/DDBJ whole genome shotgun (WGS) entry which is preliminary data.</text>
</comment>
<dbReference type="eggNOG" id="COG3908">
    <property type="taxonomic scope" value="Bacteria"/>
</dbReference>
<evidence type="ECO:0000313" key="4">
    <source>
        <dbReference type="Proteomes" id="UP000294958"/>
    </source>
</evidence>
<dbReference type="EMBL" id="SNZF01000009">
    <property type="protein sequence ID" value="TDR35376.1"/>
    <property type="molecule type" value="Genomic_DNA"/>
</dbReference>
<accession>A0A011TXG8</accession>
<dbReference type="Proteomes" id="UP000019849">
    <property type="component" value="Unassembled WGS sequence"/>
</dbReference>
<reference evidence="1 3" key="1">
    <citation type="submission" date="2014-02" db="EMBL/GenBank/DDBJ databases">
        <title>Aquamicrobium defluvii Genome sequencing.</title>
        <authorList>
            <person name="Wang X."/>
        </authorList>
    </citation>
    <scope>NUCLEOTIDE SEQUENCE [LARGE SCALE GENOMIC DNA]</scope>
    <source>
        <strain evidence="1 3">W13Z1</strain>
    </source>
</reference>
<dbReference type="InterPro" id="IPR018661">
    <property type="entry name" value="DUF2093"/>
</dbReference>
<sequence>MMNRFDGPGSREARIRYLDGDFQVTSPGSYVRCSVTGEHITLDELRYWSVERQEPYASARISFERELEMKPQLREREK</sequence>
<reference evidence="2 4" key="2">
    <citation type="submission" date="2019-03" db="EMBL/GenBank/DDBJ databases">
        <title>Genomic Encyclopedia of Type Strains, Phase IV (KMG-IV): sequencing the most valuable type-strain genomes for metagenomic binning, comparative biology and taxonomic classification.</title>
        <authorList>
            <person name="Goeker M."/>
        </authorList>
    </citation>
    <scope>NUCLEOTIDE SEQUENCE [LARGE SCALE GENOMIC DNA]</scope>
    <source>
        <strain evidence="2 4">DSM 11603</strain>
    </source>
</reference>
<organism evidence="1 3">
    <name type="scientific">Aquamicrobium defluvii</name>
    <dbReference type="NCBI Taxonomy" id="69279"/>
    <lineage>
        <taxon>Bacteria</taxon>
        <taxon>Pseudomonadati</taxon>
        <taxon>Pseudomonadota</taxon>
        <taxon>Alphaproteobacteria</taxon>
        <taxon>Hyphomicrobiales</taxon>
        <taxon>Phyllobacteriaceae</taxon>
        <taxon>Aquamicrobium</taxon>
    </lineage>
</organism>
<name>A0A011TXG8_9HYPH</name>
<dbReference type="HOGENOM" id="CLU_176817_0_0_5"/>
<dbReference type="STRING" id="69279.BG36_03360"/>
<gene>
    <name evidence="1" type="ORF">BG36_03360</name>
    <name evidence="2" type="ORF">DES43_10911</name>
</gene>
<dbReference type="AlphaFoldDB" id="A0A011TXG8"/>
<protein>
    <recommendedName>
        <fullName evidence="5">DUF2093 domain-containing protein</fullName>
    </recommendedName>
</protein>
<dbReference type="EMBL" id="JENY01000011">
    <property type="protein sequence ID" value="EXL08857.1"/>
    <property type="molecule type" value="Genomic_DNA"/>
</dbReference>
<evidence type="ECO:0000313" key="1">
    <source>
        <dbReference type="EMBL" id="EXL08857.1"/>
    </source>
</evidence>
<dbReference type="OrthoDB" id="9801906at2"/>